<dbReference type="Pfam" id="PF04995">
    <property type="entry name" value="CcmD"/>
    <property type="match status" value="1"/>
</dbReference>
<comment type="caution">
    <text evidence="14">The sequence shown here is derived from an EMBL/GenBank/DDBJ whole genome shotgun (WGS) entry which is preliminary data.</text>
</comment>
<evidence type="ECO:0000256" key="5">
    <source>
        <dbReference type="ARBA" id="ARBA00022448"/>
    </source>
</evidence>
<proteinExistence type="inferred from homology"/>
<evidence type="ECO:0000256" key="13">
    <source>
        <dbReference type="SAM" id="MobiDB-lite"/>
    </source>
</evidence>
<protein>
    <recommendedName>
        <fullName evidence="4 12">Heme exporter protein D</fullName>
    </recommendedName>
</protein>
<evidence type="ECO:0000256" key="9">
    <source>
        <dbReference type="ARBA" id="ARBA00022748"/>
    </source>
</evidence>
<reference evidence="14 15" key="1">
    <citation type="submission" date="2024-01" db="EMBL/GenBank/DDBJ databases">
        <title>Pseudocitrobacter sp. Endophytic strain Cyp-38L.</title>
        <authorList>
            <person name="Amer M.A."/>
            <person name="Hamed S.M."/>
        </authorList>
    </citation>
    <scope>NUCLEOTIDE SEQUENCE [LARGE SCALE GENOMIC DNA]</scope>
    <source>
        <strain evidence="14 15">Cyp38S</strain>
    </source>
</reference>
<evidence type="ECO:0000256" key="7">
    <source>
        <dbReference type="ARBA" id="ARBA00022519"/>
    </source>
</evidence>
<accession>A0ABV0HF75</accession>
<keyword evidence="8 12" id="KW-0812">Transmembrane</keyword>
<sequence length="77" mass="8787">MTPAFSSFAAFLSMGGYALYVWLSVATTLVVLLGLVGHSLWQHKSLLQAVRRQQRREQRLRGARERMNKEQVDARTP</sequence>
<gene>
    <name evidence="14" type="primary">ccmD</name>
    <name evidence="14" type="ORF">VSR74_04870</name>
</gene>
<feature type="transmembrane region" description="Helical" evidence="12">
    <location>
        <begin position="20"/>
        <end position="41"/>
    </location>
</feature>
<comment type="subcellular location">
    <subcellularLocation>
        <location evidence="2 12">Cell inner membrane</location>
        <topology evidence="2 12">Single-pass membrane protein</topology>
    </subcellularLocation>
</comment>
<keyword evidence="6 12" id="KW-1003">Cell membrane</keyword>
<dbReference type="InterPro" id="IPR007078">
    <property type="entry name" value="Haem_export_protD_CcmD"/>
</dbReference>
<dbReference type="RefSeq" id="WP_347793666.1">
    <property type="nucleotide sequence ID" value="NZ_JAYMYY010000001.1"/>
</dbReference>
<dbReference type="PANTHER" id="PTHR37531">
    <property type="entry name" value="HEME EXPORTER PROTEIN D"/>
    <property type="match status" value="1"/>
</dbReference>
<keyword evidence="10 12" id="KW-1133">Transmembrane helix</keyword>
<evidence type="ECO:0000256" key="12">
    <source>
        <dbReference type="RuleBase" id="RU363101"/>
    </source>
</evidence>
<evidence type="ECO:0000256" key="11">
    <source>
        <dbReference type="ARBA" id="ARBA00023136"/>
    </source>
</evidence>
<evidence type="ECO:0000256" key="10">
    <source>
        <dbReference type="ARBA" id="ARBA00022989"/>
    </source>
</evidence>
<name>A0ABV0HF75_9ENTR</name>
<evidence type="ECO:0000256" key="1">
    <source>
        <dbReference type="ARBA" id="ARBA00002442"/>
    </source>
</evidence>
<dbReference type="NCBIfam" id="TIGR03141">
    <property type="entry name" value="cytochro_ccmD"/>
    <property type="match status" value="1"/>
</dbReference>
<dbReference type="Proteomes" id="UP001444146">
    <property type="component" value="Unassembled WGS sequence"/>
</dbReference>
<comment type="similarity">
    <text evidence="3 12">Belongs to the CcmD/CycX/HelD family.</text>
</comment>
<evidence type="ECO:0000313" key="14">
    <source>
        <dbReference type="EMBL" id="MEO3989154.1"/>
    </source>
</evidence>
<comment type="function">
    <text evidence="1 12">Required for the export of heme to the periplasm for the biogenesis of c-type cytochromes.</text>
</comment>
<keyword evidence="5 12" id="KW-0813">Transport</keyword>
<evidence type="ECO:0000256" key="8">
    <source>
        <dbReference type="ARBA" id="ARBA00022692"/>
    </source>
</evidence>
<evidence type="ECO:0000313" key="15">
    <source>
        <dbReference type="Proteomes" id="UP001444146"/>
    </source>
</evidence>
<keyword evidence="11 12" id="KW-0472">Membrane</keyword>
<evidence type="ECO:0000256" key="4">
    <source>
        <dbReference type="ARBA" id="ARBA00016461"/>
    </source>
</evidence>
<evidence type="ECO:0000256" key="3">
    <source>
        <dbReference type="ARBA" id="ARBA00008741"/>
    </source>
</evidence>
<feature type="region of interest" description="Disordered" evidence="13">
    <location>
        <begin position="57"/>
        <end position="77"/>
    </location>
</feature>
<organism evidence="14 15">
    <name type="scientific">Pseudocitrobacter cyperus</name>
    <dbReference type="NCBI Taxonomy" id="3112843"/>
    <lineage>
        <taxon>Bacteria</taxon>
        <taxon>Pseudomonadati</taxon>
        <taxon>Pseudomonadota</taxon>
        <taxon>Gammaproteobacteria</taxon>
        <taxon>Enterobacterales</taxon>
        <taxon>Enterobacteriaceae</taxon>
        <taxon>Pseudocitrobacter</taxon>
    </lineage>
</organism>
<keyword evidence="15" id="KW-1185">Reference proteome</keyword>
<dbReference type="EMBL" id="JAYMYY010000001">
    <property type="protein sequence ID" value="MEO3989154.1"/>
    <property type="molecule type" value="Genomic_DNA"/>
</dbReference>
<evidence type="ECO:0000256" key="2">
    <source>
        <dbReference type="ARBA" id="ARBA00004377"/>
    </source>
</evidence>
<dbReference type="PANTHER" id="PTHR37531:SF1">
    <property type="entry name" value="HEME EXPORTER PROTEIN D"/>
    <property type="match status" value="1"/>
</dbReference>
<dbReference type="InterPro" id="IPR052075">
    <property type="entry name" value="Heme_exporter_D"/>
</dbReference>
<evidence type="ECO:0000256" key="6">
    <source>
        <dbReference type="ARBA" id="ARBA00022475"/>
    </source>
</evidence>
<keyword evidence="7 12" id="KW-0997">Cell inner membrane</keyword>
<keyword evidence="9 12" id="KW-0201">Cytochrome c-type biogenesis</keyword>